<proteinExistence type="predicted"/>
<reference evidence="1" key="1">
    <citation type="journal article" date="2017" name="Appl. Environ. Microbiol.">
        <title>Molecular characterization of an Endozoicomonas-like organism causing infection in king scallop Pecten maximus L.</title>
        <authorList>
            <person name="Cano I."/>
            <person name="van Aerle R."/>
            <person name="Ross S."/>
            <person name="Verner-Jeffreys D.W."/>
            <person name="Paley R.K."/>
            <person name="Rimmer G."/>
            <person name="Ryder D."/>
            <person name="Hooper P."/>
            <person name="Stone D."/>
            <person name="Feist S.W."/>
        </authorList>
    </citation>
    <scope>NUCLEOTIDE SEQUENCE</scope>
</reference>
<evidence type="ECO:0008006" key="2">
    <source>
        <dbReference type="Google" id="ProtNLM"/>
    </source>
</evidence>
<dbReference type="AlphaFoldDB" id="A0A2H9T8T6"/>
<protein>
    <recommendedName>
        <fullName evidence="2">Major capsid protein</fullName>
    </recommendedName>
</protein>
<name>A0A2H9T8T6_9ZZZZ</name>
<accession>A0A2H9T8T6</accession>
<dbReference type="NCBIfam" id="NF033394">
    <property type="entry name" value="capsid_maj_Podo"/>
    <property type="match status" value="1"/>
</dbReference>
<dbReference type="InterPro" id="IPR049718">
    <property type="entry name" value="AKO59007-like"/>
</dbReference>
<sequence>MANSDGHPNRYDLQLFSGTNNAEDMFLATISELDKELSNQLKVDHPLWEYLQDKNLIKYQSDISTDISVPLLDKPNSTVKDFTAYDDADLTPQDATSKAQFLWGHIAGTQMYNREELAKNSDKYKLLDLIEAKTLQLKESINNHFAVKLMGDQDSDGRVIMGIGRILKKDQTCGGIDPTKSGFAYWNPQYTVKGDGNKFSLGTKADYRAAMRKQRRECTCNNMSPDVYFMGEDVWDAHCSWAEDKAQVSLTPEQAEKFAGYEMLIDNGRFYAYNENLPAKTVWALNFKNRGVELRIHKETNFSFQPWESTGGKIQSKHRHCLLYAATTCRKRNLNGVLEFD</sequence>
<dbReference type="EMBL" id="NSIT01000055">
    <property type="protein sequence ID" value="PJE79665.1"/>
    <property type="molecule type" value="Genomic_DNA"/>
</dbReference>
<evidence type="ECO:0000313" key="1">
    <source>
        <dbReference type="EMBL" id="PJE79665.1"/>
    </source>
</evidence>
<comment type="caution">
    <text evidence="1">The sequence shown here is derived from an EMBL/GenBank/DDBJ whole genome shotgun (WGS) entry which is preliminary data.</text>
</comment>
<gene>
    <name evidence="1" type="ORF">CI610_01379</name>
</gene>
<organism evidence="1">
    <name type="scientific">invertebrate metagenome</name>
    <dbReference type="NCBI Taxonomy" id="1711999"/>
    <lineage>
        <taxon>unclassified sequences</taxon>
        <taxon>metagenomes</taxon>
        <taxon>organismal metagenomes</taxon>
    </lineage>
</organism>